<sequence>MDTEPLLSPEGEAGSASPAKDNQKRQEGTREIAKKDEAEEHEEMEVEEKKQVKMDEIKPIIVSTVSEVLAQPVKETFTVTPTETPLISDLFGGARSNLIEVPLYVLKPLEGEGMEESGDMEGTYGDDKKKFLWLFL</sequence>
<dbReference type="Proteomes" id="UP001356427">
    <property type="component" value="Unassembled WGS sequence"/>
</dbReference>
<organism evidence="2 3">
    <name type="scientific">Coregonus suidteri</name>
    <dbReference type="NCBI Taxonomy" id="861788"/>
    <lineage>
        <taxon>Eukaryota</taxon>
        <taxon>Metazoa</taxon>
        <taxon>Chordata</taxon>
        <taxon>Craniata</taxon>
        <taxon>Vertebrata</taxon>
        <taxon>Euteleostomi</taxon>
        <taxon>Actinopterygii</taxon>
        <taxon>Neopterygii</taxon>
        <taxon>Teleostei</taxon>
        <taxon>Protacanthopterygii</taxon>
        <taxon>Salmoniformes</taxon>
        <taxon>Salmonidae</taxon>
        <taxon>Coregoninae</taxon>
        <taxon>Coregonus</taxon>
    </lineage>
</organism>
<proteinExistence type="predicted"/>
<reference evidence="2 3" key="1">
    <citation type="submission" date="2021-04" db="EMBL/GenBank/DDBJ databases">
        <authorList>
            <person name="De Guttry C."/>
            <person name="Zahm M."/>
            <person name="Klopp C."/>
            <person name="Cabau C."/>
            <person name="Louis A."/>
            <person name="Berthelot C."/>
            <person name="Parey E."/>
            <person name="Roest Crollius H."/>
            <person name="Montfort J."/>
            <person name="Robinson-Rechavi M."/>
            <person name="Bucao C."/>
            <person name="Bouchez O."/>
            <person name="Gislard M."/>
            <person name="Lluch J."/>
            <person name="Milhes M."/>
            <person name="Lampietro C."/>
            <person name="Lopez Roques C."/>
            <person name="Donnadieu C."/>
            <person name="Braasch I."/>
            <person name="Desvignes T."/>
            <person name="Postlethwait J."/>
            <person name="Bobe J."/>
            <person name="Wedekind C."/>
            <person name="Guiguen Y."/>
        </authorList>
    </citation>
    <scope>NUCLEOTIDE SEQUENCE [LARGE SCALE GENOMIC DNA]</scope>
    <source>
        <strain evidence="2">Cs_M1</strain>
        <tissue evidence="2">Blood</tissue>
    </source>
</reference>
<dbReference type="EMBL" id="JAGTTL010000013">
    <property type="protein sequence ID" value="KAK6314490.1"/>
    <property type="molecule type" value="Genomic_DNA"/>
</dbReference>
<feature type="compositionally biased region" description="Basic and acidic residues" evidence="1">
    <location>
        <begin position="21"/>
        <end position="38"/>
    </location>
</feature>
<protein>
    <submittedName>
        <fullName evidence="2">Uncharacterized protein</fullName>
    </submittedName>
</protein>
<dbReference type="AlphaFoldDB" id="A0AAN8LM20"/>
<evidence type="ECO:0000256" key="1">
    <source>
        <dbReference type="SAM" id="MobiDB-lite"/>
    </source>
</evidence>
<accession>A0AAN8LM20</accession>
<name>A0AAN8LM20_9TELE</name>
<evidence type="ECO:0000313" key="3">
    <source>
        <dbReference type="Proteomes" id="UP001356427"/>
    </source>
</evidence>
<comment type="caution">
    <text evidence="2">The sequence shown here is derived from an EMBL/GenBank/DDBJ whole genome shotgun (WGS) entry which is preliminary data.</text>
</comment>
<feature type="region of interest" description="Disordered" evidence="1">
    <location>
        <begin position="1"/>
        <end position="50"/>
    </location>
</feature>
<evidence type="ECO:0000313" key="2">
    <source>
        <dbReference type="EMBL" id="KAK6314490.1"/>
    </source>
</evidence>
<keyword evidence="3" id="KW-1185">Reference proteome</keyword>
<gene>
    <name evidence="2" type="ORF">J4Q44_G00159490</name>
</gene>